<dbReference type="KEGG" id="aten:116299243"/>
<gene>
    <name evidence="8 9" type="primary">LOC116299243</name>
</gene>
<dbReference type="OrthoDB" id="8841220at2759"/>
<dbReference type="RefSeq" id="XP_031563733.1">
    <property type="nucleotide sequence ID" value="XM_031707873.1"/>
</dbReference>
<dbReference type="PIRSF" id="PIRSF005859">
    <property type="entry name" value="PBR"/>
    <property type="match status" value="1"/>
</dbReference>
<evidence type="ECO:0000256" key="1">
    <source>
        <dbReference type="ARBA" id="ARBA00004141"/>
    </source>
</evidence>
<dbReference type="GeneID" id="116299243"/>
<name>A0A6P8I6Y4_ACTTE</name>
<comment type="subcellular location">
    <subcellularLocation>
        <location evidence="1">Membrane</location>
        <topology evidence="1">Multi-pass membrane protein</topology>
    </subcellularLocation>
</comment>
<keyword evidence="3 6" id="KW-0812">Transmembrane</keyword>
<evidence type="ECO:0000313" key="8">
    <source>
        <dbReference type="RefSeq" id="XP_031563732.1"/>
    </source>
</evidence>
<feature type="transmembrane region" description="Helical" evidence="6">
    <location>
        <begin position="48"/>
        <end position="69"/>
    </location>
</feature>
<evidence type="ECO:0000256" key="3">
    <source>
        <dbReference type="ARBA" id="ARBA00022692"/>
    </source>
</evidence>
<feature type="transmembrane region" description="Helical" evidence="6">
    <location>
        <begin position="81"/>
        <end position="101"/>
    </location>
</feature>
<dbReference type="InterPro" id="IPR038330">
    <property type="entry name" value="TspO/MBR-related_sf"/>
</dbReference>
<dbReference type="PANTHER" id="PTHR10057:SF0">
    <property type="entry name" value="TRANSLOCATOR PROTEIN"/>
    <property type="match status" value="1"/>
</dbReference>
<sequence>MPLPNWAIIAGACILPNVGGWAGGFVTRSQIKSWYEVLKKPSWRPPNWAFGPVWTTLYTSMGYASYLVWSEGGGFNETTKIPLMLYGAQLALNWAWTPIFFGSHKLGAALVEITFLWAGVAGCIYTFYPISKLAAGLLVPYLSWVSLATALNYSIWQMNKPAIKEE</sequence>
<proteinExistence type="inferred from homology"/>
<dbReference type="Proteomes" id="UP000515163">
    <property type="component" value="Unplaced"/>
</dbReference>
<evidence type="ECO:0000256" key="5">
    <source>
        <dbReference type="ARBA" id="ARBA00023136"/>
    </source>
</evidence>
<dbReference type="PANTHER" id="PTHR10057">
    <property type="entry name" value="PERIPHERAL-TYPE BENZODIAZEPINE RECEPTOR"/>
    <property type="match status" value="1"/>
</dbReference>
<comment type="similarity">
    <text evidence="2">Belongs to the TspO/BZRP family.</text>
</comment>
<evidence type="ECO:0000313" key="9">
    <source>
        <dbReference type="RefSeq" id="XP_031563733.1"/>
    </source>
</evidence>
<keyword evidence="4 6" id="KW-1133">Transmembrane helix</keyword>
<dbReference type="AlphaFoldDB" id="A0A6P8I6Y4"/>
<feature type="transmembrane region" description="Helical" evidence="6">
    <location>
        <begin position="6"/>
        <end position="27"/>
    </location>
</feature>
<dbReference type="InterPro" id="IPR004307">
    <property type="entry name" value="TspO_MBR"/>
</dbReference>
<dbReference type="CDD" id="cd15904">
    <property type="entry name" value="TSPO_MBR"/>
    <property type="match status" value="1"/>
</dbReference>
<dbReference type="Pfam" id="PF03073">
    <property type="entry name" value="TspO_MBR"/>
    <property type="match status" value="1"/>
</dbReference>
<evidence type="ECO:0000256" key="2">
    <source>
        <dbReference type="ARBA" id="ARBA00007524"/>
    </source>
</evidence>
<dbReference type="FunFam" id="1.20.1260.100:FF:000001">
    <property type="entry name" value="translocator protein 2"/>
    <property type="match status" value="1"/>
</dbReference>
<feature type="transmembrane region" description="Helical" evidence="6">
    <location>
        <begin position="108"/>
        <end position="128"/>
    </location>
</feature>
<evidence type="ECO:0000256" key="4">
    <source>
        <dbReference type="ARBA" id="ARBA00022989"/>
    </source>
</evidence>
<dbReference type="GO" id="GO:0005741">
    <property type="term" value="C:mitochondrial outer membrane"/>
    <property type="evidence" value="ECO:0007669"/>
    <property type="project" value="TreeGrafter"/>
</dbReference>
<dbReference type="RefSeq" id="XP_031563732.1">
    <property type="nucleotide sequence ID" value="XM_031707872.1"/>
</dbReference>
<reference evidence="8 9" key="1">
    <citation type="submission" date="2025-04" db="UniProtKB">
        <authorList>
            <consortium name="RefSeq"/>
        </authorList>
    </citation>
    <scope>IDENTIFICATION</scope>
    <source>
        <tissue evidence="8 9">Tentacle</tissue>
    </source>
</reference>
<feature type="transmembrane region" description="Helical" evidence="6">
    <location>
        <begin position="134"/>
        <end position="156"/>
    </location>
</feature>
<evidence type="ECO:0000313" key="7">
    <source>
        <dbReference type="Proteomes" id="UP000515163"/>
    </source>
</evidence>
<evidence type="ECO:0000256" key="6">
    <source>
        <dbReference type="SAM" id="Phobius"/>
    </source>
</evidence>
<protein>
    <submittedName>
        <fullName evidence="8 9">Translocator protein-like</fullName>
    </submittedName>
</protein>
<keyword evidence="5 6" id="KW-0472">Membrane</keyword>
<keyword evidence="7" id="KW-1185">Reference proteome</keyword>
<dbReference type="Gene3D" id="1.20.1260.100">
    <property type="entry name" value="TspO/MBR protein"/>
    <property type="match status" value="1"/>
</dbReference>
<organism evidence="7 9">
    <name type="scientific">Actinia tenebrosa</name>
    <name type="common">Australian red waratah sea anemone</name>
    <dbReference type="NCBI Taxonomy" id="6105"/>
    <lineage>
        <taxon>Eukaryota</taxon>
        <taxon>Metazoa</taxon>
        <taxon>Cnidaria</taxon>
        <taxon>Anthozoa</taxon>
        <taxon>Hexacorallia</taxon>
        <taxon>Actiniaria</taxon>
        <taxon>Actiniidae</taxon>
        <taxon>Actinia</taxon>
    </lineage>
</organism>
<accession>A0A6P8I6Y4</accession>
<dbReference type="GO" id="GO:0033013">
    <property type="term" value="P:tetrapyrrole metabolic process"/>
    <property type="evidence" value="ECO:0007669"/>
    <property type="project" value="UniProtKB-ARBA"/>
</dbReference>